<evidence type="ECO:0000256" key="1">
    <source>
        <dbReference type="SAM" id="Phobius"/>
    </source>
</evidence>
<proteinExistence type="predicted"/>
<accession>A0A377HMV0</accession>
<organism evidence="2 3">
    <name type="scientific">Grimontia hollisae</name>
    <name type="common">Vibrio hollisae</name>
    <dbReference type="NCBI Taxonomy" id="673"/>
    <lineage>
        <taxon>Bacteria</taxon>
        <taxon>Pseudomonadati</taxon>
        <taxon>Pseudomonadota</taxon>
        <taxon>Gammaproteobacteria</taxon>
        <taxon>Vibrionales</taxon>
        <taxon>Vibrionaceae</taxon>
        <taxon>Grimontia</taxon>
    </lineage>
</organism>
<dbReference type="EMBL" id="UGHD01000002">
    <property type="protein sequence ID" value="STO57591.1"/>
    <property type="molecule type" value="Genomic_DNA"/>
</dbReference>
<keyword evidence="1" id="KW-1133">Transmembrane helix</keyword>
<gene>
    <name evidence="2" type="ORF">NCTC11645_01983</name>
</gene>
<evidence type="ECO:0000313" key="3">
    <source>
        <dbReference type="Proteomes" id="UP000254512"/>
    </source>
</evidence>
<keyword evidence="1" id="KW-0812">Transmembrane</keyword>
<name>A0A377HMV0_GRIHO</name>
<protein>
    <submittedName>
        <fullName evidence="2">Uncharacterized protein</fullName>
    </submittedName>
</protein>
<reference evidence="2 3" key="1">
    <citation type="submission" date="2018-06" db="EMBL/GenBank/DDBJ databases">
        <authorList>
            <consortium name="Pathogen Informatics"/>
            <person name="Doyle S."/>
        </authorList>
    </citation>
    <scope>NUCLEOTIDE SEQUENCE [LARGE SCALE GENOMIC DNA]</scope>
    <source>
        <strain evidence="2 3">NCTC11645</strain>
    </source>
</reference>
<sequence>MKSQAIPFNPNISLLVVGYIWATLIVKDNNKENSDGKRSNHA</sequence>
<dbReference type="AlphaFoldDB" id="A0A377HMV0"/>
<feature type="transmembrane region" description="Helical" evidence="1">
    <location>
        <begin position="6"/>
        <end position="26"/>
    </location>
</feature>
<keyword evidence="1" id="KW-0472">Membrane</keyword>
<dbReference type="Proteomes" id="UP000254512">
    <property type="component" value="Unassembled WGS sequence"/>
</dbReference>
<dbReference type="RefSeq" id="WP_258867482.1">
    <property type="nucleotide sequence ID" value="NZ_UGHD01000002.1"/>
</dbReference>
<evidence type="ECO:0000313" key="2">
    <source>
        <dbReference type="EMBL" id="STO57591.1"/>
    </source>
</evidence>